<protein>
    <recommendedName>
        <fullName evidence="1">Protein kinase domain-containing protein</fullName>
    </recommendedName>
</protein>
<accession>A0AAN7UNV5</accession>
<evidence type="ECO:0000313" key="2">
    <source>
        <dbReference type="EMBL" id="KAK5629129.1"/>
    </source>
</evidence>
<dbReference type="AlphaFoldDB" id="A0AAN7UNV5"/>
<reference evidence="2 3" key="1">
    <citation type="submission" date="2023-10" db="EMBL/GenBank/DDBJ databases">
        <title>Draft genome sequence of Xylaria bambusicola isolate GMP-LS, the root and basal stem rot pathogen of sugarcane in Indonesia.</title>
        <authorList>
            <person name="Selvaraj P."/>
            <person name="Muralishankar V."/>
            <person name="Muruganantham S."/>
            <person name="Sp S."/>
            <person name="Haryani S."/>
            <person name="Lau K.J.X."/>
            <person name="Naqvi N.I."/>
        </authorList>
    </citation>
    <scope>NUCLEOTIDE SEQUENCE [LARGE SCALE GENOMIC DNA]</scope>
    <source>
        <strain evidence="2">GMP-LS</strain>
    </source>
</reference>
<dbReference type="PANTHER" id="PTHR37542">
    <property type="entry name" value="HELO DOMAIN-CONTAINING PROTEIN-RELATED"/>
    <property type="match status" value="1"/>
</dbReference>
<dbReference type="InterPro" id="IPR000719">
    <property type="entry name" value="Prot_kinase_dom"/>
</dbReference>
<proteinExistence type="predicted"/>
<sequence>MADIALGIAGLAVGIPGLVQVTLSIGDAIRRRLVHYEDEFKRLLDIVIRINGSQSNDMLLYFFSEDQAVPQELQDELIEMFQVLRGIFERLLLMFPEAKNGEKMKITPALKARAQEAIERLEEWNDRFFKRALVFVMFGQRKLPRTKDESLEEDEYGVIALKKVEKLRDAIYESLESTKKSTRLLLPQPDAADETRTPLANSSLHLCTRKSTQQAYLIEYRTYSDDAREYEIQNHRRVVREIASILHHADARLMGILHCEGFLWDSLLNRFELHFPFPGGLTEPRSLLDILLDPETQRTGVKHPLNQRLSLAKRIVRAVFVLHAAGFVHKQIRPDNVLIFDHTVPGPVNTTPAEQIHAARRQYPYTLGEPFLIGFDSARKVDAATLLLSEKDWQKSIYLSPERHRLQHGDEFQMHHGIFSLGVLLLEIAFWASFQDRASGQLGRRVWKGDGTLRSPAELKSAYLALAKGAVPRLMGQKYADVVTACLTGLESEGGSARDLEDEDGIVVGTRYIMVIIKKLEEISI</sequence>
<dbReference type="EMBL" id="JAWHQM010000010">
    <property type="protein sequence ID" value="KAK5629129.1"/>
    <property type="molecule type" value="Genomic_DNA"/>
</dbReference>
<organism evidence="2 3">
    <name type="scientific">Xylaria bambusicola</name>
    <dbReference type="NCBI Taxonomy" id="326684"/>
    <lineage>
        <taxon>Eukaryota</taxon>
        <taxon>Fungi</taxon>
        <taxon>Dikarya</taxon>
        <taxon>Ascomycota</taxon>
        <taxon>Pezizomycotina</taxon>
        <taxon>Sordariomycetes</taxon>
        <taxon>Xylariomycetidae</taxon>
        <taxon>Xylariales</taxon>
        <taxon>Xylariaceae</taxon>
        <taxon>Xylaria</taxon>
    </lineage>
</organism>
<dbReference type="InterPro" id="IPR011009">
    <property type="entry name" value="Kinase-like_dom_sf"/>
</dbReference>
<dbReference type="GO" id="GO:0005524">
    <property type="term" value="F:ATP binding"/>
    <property type="evidence" value="ECO:0007669"/>
    <property type="project" value="InterPro"/>
</dbReference>
<dbReference type="Gene3D" id="1.10.510.10">
    <property type="entry name" value="Transferase(Phosphotransferase) domain 1"/>
    <property type="match status" value="1"/>
</dbReference>
<dbReference type="GO" id="GO:0004672">
    <property type="term" value="F:protein kinase activity"/>
    <property type="evidence" value="ECO:0007669"/>
    <property type="project" value="InterPro"/>
</dbReference>
<keyword evidence="3" id="KW-1185">Reference proteome</keyword>
<evidence type="ECO:0000259" key="1">
    <source>
        <dbReference type="PROSITE" id="PS50011"/>
    </source>
</evidence>
<feature type="domain" description="Protein kinase" evidence="1">
    <location>
        <begin position="161"/>
        <end position="506"/>
    </location>
</feature>
<dbReference type="PROSITE" id="PS50011">
    <property type="entry name" value="PROTEIN_KINASE_DOM"/>
    <property type="match status" value="1"/>
</dbReference>
<dbReference type="SMART" id="SM00220">
    <property type="entry name" value="S_TKc"/>
    <property type="match status" value="1"/>
</dbReference>
<comment type="caution">
    <text evidence="2">The sequence shown here is derived from an EMBL/GenBank/DDBJ whole genome shotgun (WGS) entry which is preliminary data.</text>
</comment>
<dbReference type="PANTHER" id="PTHR37542:SF3">
    <property type="entry name" value="PRION-INHIBITION AND PROPAGATION HELO DOMAIN-CONTAINING PROTEIN"/>
    <property type="match status" value="1"/>
</dbReference>
<name>A0AAN7UNV5_9PEZI</name>
<dbReference type="Proteomes" id="UP001305414">
    <property type="component" value="Unassembled WGS sequence"/>
</dbReference>
<gene>
    <name evidence="2" type="ORF">RRF57_004844</name>
</gene>
<dbReference type="SUPFAM" id="SSF56112">
    <property type="entry name" value="Protein kinase-like (PK-like)"/>
    <property type="match status" value="1"/>
</dbReference>
<evidence type="ECO:0000313" key="3">
    <source>
        <dbReference type="Proteomes" id="UP001305414"/>
    </source>
</evidence>